<sequence length="84" mass="9766">RTPQKVFRDRPPVPASEHVLALRVLISGVCVVRLFTLCRSFPGDLIVIEPSQCYEMKNKKFTNNDFKRLPHFTRSCEWKSCQIS</sequence>
<protein>
    <submittedName>
        <fullName evidence="1">Uncharacterized protein</fullName>
    </submittedName>
</protein>
<keyword evidence="2" id="KW-1185">Reference proteome</keyword>
<accession>A0A653CI64</accession>
<reference evidence="1 2" key="1">
    <citation type="submission" date="2019-01" db="EMBL/GenBank/DDBJ databases">
        <authorList>
            <person name="Sayadi A."/>
        </authorList>
    </citation>
    <scope>NUCLEOTIDE SEQUENCE [LARGE SCALE GENOMIC DNA]</scope>
</reference>
<dbReference type="EMBL" id="CAACVG010007908">
    <property type="protein sequence ID" value="VEN47605.1"/>
    <property type="molecule type" value="Genomic_DNA"/>
</dbReference>
<gene>
    <name evidence="1" type="ORF">CALMAC_LOCUS9321</name>
</gene>
<feature type="non-terminal residue" evidence="1">
    <location>
        <position position="84"/>
    </location>
</feature>
<evidence type="ECO:0000313" key="1">
    <source>
        <dbReference type="EMBL" id="VEN47605.1"/>
    </source>
</evidence>
<organism evidence="1 2">
    <name type="scientific">Callosobruchus maculatus</name>
    <name type="common">Southern cowpea weevil</name>
    <name type="synonym">Pulse bruchid</name>
    <dbReference type="NCBI Taxonomy" id="64391"/>
    <lineage>
        <taxon>Eukaryota</taxon>
        <taxon>Metazoa</taxon>
        <taxon>Ecdysozoa</taxon>
        <taxon>Arthropoda</taxon>
        <taxon>Hexapoda</taxon>
        <taxon>Insecta</taxon>
        <taxon>Pterygota</taxon>
        <taxon>Neoptera</taxon>
        <taxon>Endopterygota</taxon>
        <taxon>Coleoptera</taxon>
        <taxon>Polyphaga</taxon>
        <taxon>Cucujiformia</taxon>
        <taxon>Chrysomeloidea</taxon>
        <taxon>Chrysomelidae</taxon>
        <taxon>Bruchinae</taxon>
        <taxon>Bruchini</taxon>
        <taxon>Callosobruchus</taxon>
    </lineage>
</organism>
<dbReference type="AlphaFoldDB" id="A0A653CI64"/>
<name>A0A653CI64_CALMS</name>
<proteinExistence type="predicted"/>
<evidence type="ECO:0000313" key="2">
    <source>
        <dbReference type="Proteomes" id="UP000410492"/>
    </source>
</evidence>
<feature type="non-terminal residue" evidence="1">
    <location>
        <position position="1"/>
    </location>
</feature>
<dbReference type="Proteomes" id="UP000410492">
    <property type="component" value="Unassembled WGS sequence"/>
</dbReference>